<dbReference type="EC" id="3.1.11.6" evidence="6"/>
<comment type="similarity">
    <text evidence="1 6">Belongs to the XseB family.</text>
</comment>
<dbReference type="InterPro" id="IPR037004">
    <property type="entry name" value="Exonuc_VII_ssu_sf"/>
</dbReference>
<protein>
    <recommendedName>
        <fullName evidence="6">Exodeoxyribonuclease 7 small subunit</fullName>
        <ecNumber evidence="6">3.1.11.6</ecNumber>
    </recommendedName>
    <alternativeName>
        <fullName evidence="6">Exodeoxyribonuclease VII small subunit</fullName>
        <shortName evidence="6">Exonuclease VII small subunit</shortName>
    </alternativeName>
</protein>
<keyword evidence="3 6" id="KW-0540">Nuclease</keyword>
<dbReference type="GO" id="GO:0006308">
    <property type="term" value="P:DNA catabolic process"/>
    <property type="evidence" value="ECO:0007669"/>
    <property type="project" value="UniProtKB-UniRule"/>
</dbReference>
<comment type="subcellular location">
    <subcellularLocation>
        <location evidence="6">Cytoplasm</location>
    </subcellularLocation>
</comment>
<evidence type="ECO:0000256" key="5">
    <source>
        <dbReference type="ARBA" id="ARBA00022839"/>
    </source>
</evidence>
<keyword evidence="5 6" id="KW-0269">Exonuclease</keyword>
<dbReference type="Gene3D" id="1.10.287.1040">
    <property type="entry name" value="Exonuclease VII, small subunit"/>
    <property type="match status" value="1"/>
</dbReference>
<keyword evidence="4 6" id="KW-0378">Hydrolase</keyword>
<evidence type="ECO:0000256" key="2">
    <source>
        <dbReference type="ARBA" id="ARBA00022490"/>
    </source>
</evidence>
<keyword evidence="7" id="KW-0175">Coiled coil</keyword>
<evidence type="ECO:0000256" key="3">
    <source>
        <dbReference type="ARBA" id="ARBA00022722"/>
    </source>
</evidence>
<dbReference type="GO" id="GO:0008855">
    <property type="term" value="F:exodeoxyribonuclease VII activity"/>
    <property type="evidence" value="ECO:0007669"/>
    <property type="project" value="UniProtKB-UniRule"/>
</dbReference>
<organism evidence="8 9">
    <name type="scientific">candidate division GN15 bacterium</name>
    <dbReference type="NCBI Taxonomy" id="2072418"/>
    <lineage>
        <taxon>Bacteria</taxon>
        <taxon>candidate division GN15</taxon>
    </lineage>
</organism>
<evidence type="ECO:0000256" key="6">
    <source>
        <dbReference type="HAMAP-Rule" id="MF_00337"/>
    </source>
</evidence>
<dbReference type="Proteomes" id="UP000250918">
    <property type="component" value="Unassembled WGS sequence"/>
</dbReference>
<dbReference type="EMBL" id="PQAP01000189">
    <property type="protein sequence ID" value="PWB68839.1"/>
    <property type="molecule type" value="Genomic_DNA"/>
</dbReference>
<name>A0A855X362_9BACT</name>
<comment type="caution">
    <text evidence="8">The sequence shown here is derived from an EMBL/GenBank/DDBJ whole genome shotgun (WGS) entry which is preliminary data.</text>
</comment>
<dbReference type="Pfam" id="PF02609">
    <property type="entry name" value="Exonuc_VII_S"/>
    <property type="match status" value="1"/>
</dbReference>
<dbReference type="AlphaFoldDB" id="A0A855X362"/>
<comment type="subunit">
    <text evidence="6">Heterooligomer composed of large and small subunits.</text>
</comment>
<dbReference type="PIRSF" id="PIRSF006488">
    <property type="entry name" value="Exonuc_VII_S"/>
    <property type="match status" value="1"/>
</dbReference>
<comment type="catalytic activity">
    <reaction evidence="6">
        <text>Exonucleolytic cleavage in either 5'- to 3'- or 3'- to 5'-direction to yield nucleoside 5'-phosphates.</text>
        <dbReference type="EC" id="3.1.11.6"/>
    </reaction>
</comment>
<gene>
    <name evidence="6 8" type="primary">xseB</name>
    <name evidence="8" type="ORF">C3F09_10960</name>
</gene>
<dbReference type="PANTHER" id="PTHR34137">
    <property type="entry name" value="EXODEOXYRIBONUCLEASE 7 SMALL SUBUNIT"/>
    <property type="match status" value="1"/>
</dbReference>
<dbReference type="GO" id="GO:0009318">
    <property type="term" value="C:exodeoxyribonuclease VII complex"/>
    <property type="evidence" value="ECO:0007669"/>
    <property type="project" value="UniProtKB-UniRule"/>
</dbReference>
<accession>A0A855X362</accession>
<evidence type="ECO:0000313" key="9">
    <source>
        <dbReference type="Proteomes" id="UP000250918"/>
    </source>
</evidence>
<sequence>MKTKKTYKDFESAMQRLQEVTAQLESGEVKLEEAIELYTEGLEIARQCDLKLTEAEKKIKIIMEKNGRIEEEDFEEKDSRE</sequence>
<feature type="coiled-coil region" evidence="7">
    <location>
        <begin position="17"/>
        <end position="72"/>
    </location>
</feature>
<evidence type="ECO:0000256" key="7">
    <source>
        <dbReference type="SAM" id="Coils"/>
    </source>
</evidence>
<reference evidence="8 9" key="1">
    <citation type="journal article" date="2018" name="ISME J.">
        <title>A methanotrophic archaeon couples anaerobic oxidation of methane to Fe(III) reduction.</title>
        <authorList>
            <person name="Cai C."/>
            <person name="Leu A.O."/>
            <person name="Xie G.J."/>
            <person name="Guo J."/>
            <person name="Feng Y."/>
            <person name="Zhao J.X."/>
            <person name="Tyson G.W."/>
            <person name="Yuan Z."/>
            <person name="Hu S."/>
        </authorList>
    </citation>
    <scope>NUCLEOTIDE SEQUENCE [LARGE SCALE GENOMIC DNA]</scope>
    <source>
        <strain evidence="8">FeB_12</strain>
    </source>
</reference>
<dbReference type="SUPFAM" id="SSF116842">
    <property type="entry name" value="XseB-like"/>
    <property type="match status" value="1"/>
</dbReference>
<proteinExistence type="inferred from homology"/>
<keyword evidence="2 6" id="KW-0963">Cytoplasm</keyword>
<evidence type="ECO:0000256" key="4">
    <source>
        <dbReference type="ARBA" id="ARBA00022801"/>
    </source>
</evidence>
<dbReference type="NCBIfam" id="TIGR01280">
    <property type="entry name" value="xseB"/>
    <property type="match status" value="1"/>
</dbReference>
<dbReference type="GO" id="GO:0005829">
    <property type="term" value="C:cytosol"/>
    <property type="evidence" value="ECO:0007669"/>
    <property type="project" value="TreeGrafter"/>
</dbReference>
<comment type="function">
    <text evidence="6">Bidirectionally degrades single-stranded DNA into large acid-insoluble oligonucleotides, which are then degraded further into small acid-soluble oligonucleotides.</text>
</comment>
<dbReference type="HAMAP" id="MF_00337">
    <property type="entry name" value="Exonuc_7_S"/>
    <property type="match status" value="1"/>
</dbReference>
<dbReference type="PANTHER" id="PTHR34137:SF1">
    <property type="entry name" value="EXODEOXYRIBONUCLEASE 7 SMALL SUBUNIT"/>
    <property type="match status" value="1"/>
</dbReference>
<evidence type="ECO:0000313" key="8">
    <source>
        <dbReference type="EMBL" id="PWB68839.1"/>
    </source>
</evidence>
<dbReference type="InterPro" id="IPR003761">
    <property type="entry name" value="Exonuc_VII_S"/>
</dbReference>
<evidence type="ECO:0000256" key="1">
    <source>
        <dbReference type="ARBA" id="ARBA00009998"/>
    </source>
</evidence>